<feature type="domain" description="VOC" evidence="1">
    <location>
        <begin position="55"/>
        <end position="165"/>
    </location>
</feature>
<dbReference type="PANTHER" id="PTHR33993">
    <property type="entry name" value="GLYOXALASE-RELATED"/>
    <property type="match status" value="1"/>
</dbReference>
<dbReference type="PANTHER" id="PTHR33993:SF1">
    <property type="entry name" value="GLYOXALASE FAMILY PROTEIN"/>
    <property type="match status" value="1"/>
</dbReference>
<protein>
    <submittedName>
        <fullName evidence="2">Glyoxalase-like domain protein</fullName>
    </submittedName>
</protein>
<dbReference type="SUPFAM" id="SSF54593">
    <property type="entry name" value="Glyoxalase/Bleomycin resistance protein/Dihydroxybiphenyl dioxygenase"/>
    <property type="match status" value="1"/>
</dbReference>
<dbReference type="PROSITE" id="PS51819">
    <property type="entry name" value="VOC"/>
    <property type="match status" value="1"/>
</dbReference>
<dbReference type="Proteomes" id="UP000316095">
    <property type="component" value="Unassembled WGS sequence"/>
</dbReference>
<comment type="caution">
    <text evidence="2">The sequence shown here is derived from an EMBL/GenBank/DDBJ whole genome shotgun (WGS) entry which is preliminary data.</text>
</comment>
<dbReference type="Gene3D" id="3.10.180.10">
    <property type="entry name" value="2,3-Dihydroxybiphenyl 1,2-Dioxygenase, domain 1"/>
    <property type="match status" value="1"/>
</dbReference>
<accession>A0A5C5XCZ1</accession>
<dbReference type="InterPro" id="IPR004360">
    <property type="entry name" value="Glyas_Fos-R_dOase_dom"/>
</dbReference>
<dbReference type="CDD" id="cd07247">
    <property type="entry name" value="SgaA_N_like"/>
    <property type="match status" value="1"/>
</dbReference>
<reference evidence="2 3" key="1">
    <citation type="submission" date="2019-02" db="EMBL/GenBank/DDBJ databases">
        <title>Deep-cultivation of Planctomycetes and their phenomic and genomic characterization uncovers novel biology.</title>
        <authorList>
            <person name="Wiegand S."/>
            <person name="Jogler M."/>
            <person name="Boedeker C."/>
            <person name="Pinto D."/>
            <person name="Vollmers J."/>
            <person name="Rivas-Marin E."/>
            <person name="Kohn T."/>
            <person name="Peeters S.H."/>
            <person name="Heuer A."/>
            <person name="Rast P."/>
            <person name="Oberbeckmann S."/>
            <person name="Bunk B."/>
            <person name="Jeske O."/>
            <person name="Meyerdierks A."/>
            <person name="Storesund J.E."/>
            <person name="Kallscheuer N."/>
            <person name="Luecker S."/>
            <person name="Lage O.M."/>
            <person name="Pohl T."/>
            <person name="Merkel B.J."/>
            <person name="Hornburger P."/>
            <person name="Mueller R.-W."/>
            <person name="Bruemmer F."/>
            <person name="Labrenz M."/>
            <person name="Spormann A.M."/>
            <person name="Op Den Camp H."/>
            <person name="Overmann J."/>
            <person name="Amann R."/>
            <person name="Jetten M.S.M."/>
            <person name="Mascher T."/>
            <person name="Medema M.H."/>
            <person name="Devos D.P."/>
            <person name="Kaster A.-K."/>
            <person name="Ovreas L."/>
            <person name="Rohde M."/>
            <person name="Galperin M.Y."/>
            <person name="Jogler C."/>
        </authorList>
    </citation>
    <scope>NUCLEOTIDE SEQUENCE [LARGE SCALE GENOMIC DNA]</scope>
    <source>
        <strain evidence="2 3">Pan54</strain>
    </source>
</reference>
<organism evidence="2 3">
    <name type="scientific">Rubinisphaera italica</name>
    <dbReference type="NCBI Taxonomy" id="2527969"/>
    <lineage>
        <taxon>Bacteria</taxon>
        <taxon>Pseudomonadati</taxon>
        <taxon>Planctomycetota</taxon>
        <taxon>Planctomycetia</taxon>
        <taxon>Planctomycetales</taxon>
        <taxon>Planctomycetaceae</taxon>
        <taxon>Rubinisphaera</taxon>
    </lineage>
</organism>
<proteinExistence type="predicted"/>
<dbReference type="InterPro" id="IPR037523">
    <property type="entry name" value="VOC_core"/>
</dbReference>
<sequence>MRRKCDRHAAAAMFEIAVDNYRRRLDNSARWQCRNHAAAIETPGMKQQMPNNHEKINYVELPARNIVTTKAFFESCFGWTFADYGPEYAAFDGAGLDGGFFQSELVASTSSGSALVVFYSERLEETLQKIVRWGGVITKPVFTFPGGRRFHFSEPSGNEFAVWSDK</sequence>
<evidence type="ECO:0000313" key="2">
    <source>
        <dbReference type="EMBL" id="TWT60946.1"/>
    </source>
</evidence>
<evidence type="ECO:0000313" key="3">
    <source>
        <dbReference type="Proteomes" id="UP000316095"/>
    </source>
</evidence>
<name>A0A5C5XCZ1_9PLAN</name>
<evidence type="ECO:0000259" key="1">
    <source>
        <dbReference type="PROSITE" id="PS51819"/>
    </source>
</evidence>
<dbReference type="InterPro" id="IPR052164">
    <property type="entry name" value="Anthracycline_SecMetBiosynth"/>
</dbReference>
<dbReference type="AlphaFoldDB" id="A0A5C5XCZ1"/>
<dbReference type="Pfam" id="PF00903">
    <property type="entry name" value="Glyoxalase"/>
    <property type="match status" value="1"/>
</dbReference>
<dbReference type="EMBL" id="SJPG01000001">
    <property type="protein sequence ID" value="TWT60946.1"/>
    <property type="molecule type" value="Genomic_DNA"/>
</dbReference>
<dbReference type="InterPro" id="IPR029068">
    <property type="entry name" value="Glyas_Bleomycin-R_OHBP_Dase"/>
</dbReference>
<gene>
    <name evidence="2" type="ORF">Pan54_16780</name>
</gene>
<keyword evidence="3" id="KW-1185">Reference proteome</keyword>